<protein>
    <recommendedName>
        <fullName evidence="3">Fungal N-terminal domain-containing protein</fullName>
    </recommendedName>
</protein>
<accession>A0A1F5L7R7</accession>
<evidence type="ECO:0000313" key="1">
    <source>
        <dbReference type="EMBL" id="OGE49263.1"/>
    </source>
</evidence>
<evidence type="ECO:0008006" key="3">
    <source>
        <dbReference type="Google" id="ProtNLM"/>
    </source>
</evidence>
<dbReference type="STRING" id="1835702.A0A1F5L7R7"/>
<name>A0A1F5L7R7_PENAI</name>
<comment type="caution">
    <text evidence="1">The sequence shown here is derived from an EMBL/GenBank/DDBJ whole genome shotgun (WGS) entry which is preliminary data.</text>
</comment>
<proteinExistence type="predicted"/>
<dbReference type="Proteomes" id="UP000177622">
    <property type="component" value="Unassembled WGS sequence"/>
</dbReference>
<dbReference type="AlphaFoldDB" id="A0A1F5L7R7"/>
<reference evidence="1 2" key="1">
    <citation type="journal article" date="2016" name="Sci. Rep.">
        <title>Penicillium arizonense, a new, genome sequenced fungal species, reveals a high chemical diversity in secreted metabolites.</title>
        <authorList>
            <person name="Grijseels S."/>
            <person name="Nielsen J.C."/>
            <person name="Randelovic M."/>
            <person name="Nielsen J."/>
            <person name="Nielsen K.F."/>
            <person name="Workman M."/>
            <person name="Frisvad J.C."/>
        </authorList>
    </citation>
    <scope>NUCLEOTIDE SEQUENCE [LARGE SCALE GENOMIC DNA]</scope>
    <source>
        <strain evidence="1 2">CBS 141311</strain>
    </source>
</reference>
<gene>
    <name evidence="1" type="ORF">PENARI_c022G10843</name>
</gene>
<evidence type="ECO:0000313" key="2">
    <source>
        <dbReference type="Proteomes" id="UP000177622"/>
    </source>
</evidence>
<dbReference type="RefSeq" id="XP_022484715.1">
    <property type="nucleotide sequence ID" value="XM_022635449.1"/>
</dbReference>
<organism evidence="1 2">
    <name type="scientific">Penicillium arizonense</name>
    <dbReference type="NCBI Taxonomy" id="1835702"/>
    <lineage>
        <taxon>Eukaryota</taxon>
        <taxon>Fungi</taxon>
        <taxon>Dikarya</taxon>
        <taxon>Ascomycota</taxon>
        <taxon>Pezizomycotina</taxon>
        <taxon>Eurotiomycetes</taxon>
        <taxon>Eurotiomycetidae</taxon>
        <taxon>Eurotiales</taxon>
        <taxon>Aspergillaceae</taxon>
        <taxon>Penicillium</taxon>
    </lineage>
</organism>
<dbReference type="EMBL" id="LXJU01000022">
    <property type="protein sequence ID" value="OGE49263.1"/>
    <property type="molecule type" value="Genomic_DNA"/>
</dbReference>
<dbReference type="OrthoDB" id="10451405at2759"/>
<sequence>MAEILGAASAVVGLAAFATQVVEKLDALNAIYRYNRTEAAVSIESLTGHLNILRLILGSAQSLEGHPAVDQAILKCQETYSIIDLGLGDLLQRITNMPSAKRAGLKSVKLLFSRDIRREVEKIESKLDLVTKTLNL</sequence>
<dbReference type="GeneID" id="34580183"/>
<keyword evidence="2" id="KW-1185">Reference proteome</keyword>